<comment type="caution">
    <text evidence="4">The sequence shown here is derived from an EMBL/GenBank/DDBJ whole genome shotgun (WGS) entry which is preliminary data.</text>
</comment>
<dbReference type="GO" id="GO:0009253">
    <property type="term" value="P:peptidoglycan catabolic process"/>
    <property type="evidence" value="ECO:0007669"/>
    <property type="project" value="InterPro"/>
</dbReference>
<evidence type="ECO:0000256" key="2">
    <source>
        <dbReference type="ARBA" id="ARBA00022801"/>
    </source>
</evidence>
<dbReference type="Gene3D" id="3.20.20.80">
    <property type="entry name" value="Glycosidases"/>
    <property type="match status" value="1"/>
</dbReference>
<dbReference type="PATRIC" id="fig|1423790.3.peg.293"/>
<dbReference type="STRING" id="1423790.BN53_05510"/>
<dbReference type="SUPFAM" id="SSF51445">
    <property type="entry name" value="(Trans)glycosidases"/>
    <property type="match status" value="1"/>
</dbReference>
<dbReference type="SMART" id="SM00641">
    <property type="entry name" value="Glyco_25"/>
    <property type="match status" value="2"/>
</dbReference>
<dbReference type="PROSITE" id="PS51904">
    <property type="entry name" value="GLYCOSYL_HYDROL_F25_2"/>
    <property type="match status" value="1"/>
</dbReference>
<dbReference type="RefSeq" id="WP_009560094.1">
    <property type="nucleotide sequence ID" value="NZ_AYZN01000001.1"/>
</dbReference>
<keyword evidence="5" id="KW-1185">Reference proteome</keyword>
<evidence type="ECO:0000313" key="4">
    <source>
        <dbReference type="EMBL" id="CCI85542.1"/>
    </source>
</evidence>
<dbReference type="eggNOG" id="COG3757">
    <property type="taxonomic scope" value="Bacteria"/>
</dbReference>
<reference evidence="4 5" key="1">
    <citation type="submission" date="2012-06" db="EMBL/GenBank/DDBJ databases">
        <title>Draft Genome Sequence of Lactobacillus pasteurii CRBIP 24.76T.</title>
        <authorList>
            <person name="Cousin S."/>
            <person name="Bouchier C."/>
            <person name="Loux V."/>
            <person name="Ma L."/>
            <person name="Creno S."/>
            <person name="Bizet C."/>
            <person name="Clermont D."/>
        </authorList>
    </citation>
    <scope>NUCLEOTIDE SEQUENCE [LARGE SCALE GENOMIC DNA]</scope>
    <source>
        <strain evidence="5">CRBIP 24.76T</strain>
    </source>
</reference>
<accession>I7J083</accession>
<dbReference type="InterPro" id="IPR017853">
    <property type="entry name" value="GH"/>
</dbReference>
<dbReference type="InterPro" id="IPR002053">
    <property type="entry name" value="Glyco_hydro_25"/>
</dbReference>
<protein>
    <submittedName>
        <fullName evidence="4">Muramidase</fullName>
    </submittedName>
</protein>
<dbReference type="AlphaFoldDB" id="I7J083"/>
<dbReference type="PANTHER" id="PTHR34135:SF2">
    <property type="entry name" value="LYSOZYME"/>
    <property type="match status" value="1"/>
</dbReference>
<dbReference type="CDD" id="cd06415">
    <property type="entry name" value="GH25_Cpl1-like"/>
    <property type="match status" value="1"/>
</dbReference>
<dbReference type="GO" id="GO:0003796">
    <property type="term" value="F:lysozyme activity"/>
    <property type="evidence" value="ECO:0007669"/>
    <property type="project" value="InterPro"/>
</dbReference>
<organism evidence="4 5">
    <name type="scientific">Lactobacillus pasteurii DSM 23907 = CRBIP 24.76</name>
    <dbReference type="NCBI Taxonomy" id="1423790"/>
    <lineage>
        <taxon>Bacteria</taxon>
        <taxon>Bacillati</taxon>
        <taxon>Bacillota</taxon>
        <taxon>Bacilli</taxon>
        <taxon>Lactobacillales</taxon>
        <taxon>Lactobacillaceae</taxon>
        <taxon>Lactobacillus</taxon>
    </lineage>
</organism>
<gene>
    <name evidence="4" type="ORF">BN53_05510</name>
</gene>
<dbReference type="GO" id="GO:0016052">
    <property type="term" value="P:carbohydrate catabolic process"/>
    <property type="evidence" value="ECO:0007669"/>
    <property type="project" value="TreeGrafter"/>
</dbReference>
<dbReference type="InterPro" id="IPR018077">
    <property type="entry name" value="Glyco_hydro_fam25_subgr"/>
</dbReference>
<dbReference type="PANTHER" id="PTHR34135">
    <property type="entry name" value="LYSOZYME"/>
    <property type="match status" value="1"/>
</dbReference>
<evidence type="ECO:0000256" key="3">
    <source>
        <dbReference type="ARBA" id="ARBA00023295"/>
    </source>
</evidence>
<evidence type="ECO:0000256" key="1">
    <source>
        <dbReference type="ARBA" id="ARBA00010646"/>
    </source>
</evidence>
<sequence>MNRQYGIDVATYQTADLTRYYNCGSKYVFVKATEGTGYFNPKAVSQVRSAHKLKMFVHAYHFATFGNSVSRAKAEAKYFVSRAKYLNISKKRYLALDWETGDGNVVVNSRSSNTSAIIAFMNEVKKAGYKPMLYSGASLLRNNIDAAKVVKKFGSCLWVASYMTMNPINKPDFNWFPSMNGVAIWQFSSNWCGLNVDGNISLINLHGEKVAESHQKGPTKKPVKKVSVVYAPIINNDPNWKIALRDKDGHLTGKYIRTGTSWKVIDTLTIKGEKYYKLGTDQQLAPAKYFKVKK</sequence>
<name>I7J083_9LACO</name>
<dbReference type="EMBL" id="CAKD01000023">
    <property type="protein sequence ID" value="CCI85542.1"/>
    <property type="molecule type" value="Genomic_DNA"/>
</dbReference>
<dbReference type="Pfam" id="PF01183">
    <property type="entry name" value="Glyco_hydro_25"/>
    <property type="match status" value="1"/>
</dbReference>
<dbReference type="Proteomes" id="UP000009311">
    <property type="component" value="Unassembled WGS sequence"/>
</dbReference>
<proteinExistence type="inferred from homology"/>
<dbReference type="OrthoDB" id="2327954at2"/>
<comment type="similarity">
    <text evidence="1">Belongs to the glycosyl hydrolase 25 family.</text>
</comment>
<keyword evidence="2" id="KW-0378">Hydrolase</keyword>
<dbReference type="GO" id="GO:0016998">
    <property type="term" value="P:cell wall macromolecule catabolic process"/>
    <property type="evidence" value="ECO:0007669"/>
    <property type="project" value="InterPro"/>
</dbReference>
<keyword evidence="3" id="KW-0326">Glycosidase</keyword>
<evidence type="ECO:0000313" key="5">
    <source>
        <dbReference type="Proteomes" id="UP000009311"/>
    </source>
</evidence>